<dbReference type="GO" id="GO:1902387">
    <property type="term" value="F:ceramide 1-phosphate binding"/>
    <property type="evidence" value="ECO:0000318"/>
    <property type="project" value="GO_Central"/>
</dbReference>
<dbReference type="CTD" id="6754664"/>
<dbReference type="GeneID" id="6754664"/>
<evidence type="ECO:0000313" key="3">
    <source>
        <dbReference type="EMBL" id="EDV24306.1"/>
    </source>
</evidence>
<name>B3S009_TRIAD</name>
<dbReference type="FunCoup" id="B3S009">
    <property type="interactions" value="631"/>
</dbReference>
<dbReference type="Proteomes" id="UP000009022">
    <property type="component" value="Unassembled WGS sequence"/>
</dbReference>
<dbReference type="GO" id="GO:0035627">
    <property type="term" value="P:ceramide transport"/>
    <property type="evidence" value="ECO:0000318"/>
    <property type="project" value="GO_Central"/>
</dbReference>
<evidence type="ECO:0000256" key="1">
    <source>
        <dbReference type="ARBA" id="ARBA00007148"/>
    </source>
</evidence>
<dbReference type="STRING" id="10228.B3S009"/>
<feature type="domain" description="Glycolipid transfer protein" evidence="2">
    <location>
        <begin position="27"/>
        <end position="173"/>
    </location>
</feature>
<dbReference type="GO" id="GO:0005829">
    <property type="term" value="C:cytosol"/>
    <property type="evidence" value="ECO:0000318"/>
    <property type="project" value="GO_Central"/>
</dbReference>
<dbReference type="AlphaFoldDB" id="B3S009"/>
<dbReference type="GO" id="GO:1902388">
    <property type="term" value="F:ceramide 1-phosphate transfer activity"/>
    <property type="evidence" value="ECO:0000318"/>
    <property type="project" value="GO_Central"/>
</dbReference>
<dbReference type="InterPro" id="IPR014830">
    <property type="entry name" value="Glycolipid_transfer_prot_dom"/>
</dbReference>
<comment type="similarity">
    <text evidence="1">Belongs to the GLTP family.</text>
</comment>
<dbReference type="HOGENOM" id="CLU_079649_1_0_1"/>
<organism evidence="3 4">
    <name type="scientific">Trichoplax adhaerens</name>
    <name type="common">Trichoplax reptans</name>
    <dbReference type="NCBI Taxonomy" id="10228"/>
    <lineage>
        <taxon>Eukaryota</taxon>
        <taxon>Metazoa</taxon>
        <taxon>Placozoa</taxon>
        <taxon>Uniplacotomia</taxon>
        <taxon>Trichoplacea</taxon>
        <taxon>Trichoplacidae</taxon>
        <taxon>Trichoplax</taxon>
    </lineage>
</organism>
<accession>B3S009</accession>
<keyword evidence="4" id="KW-1185">Reference proteome</keyword>
<dbReference type="PANTHER" id="PTHR10219:SF43">
    <property type="entry name" value="GLYCOLIPID TRANSFER PROTEIN DOMAIN-CONTAINING PROTEIN"/>
    <property type="match status" value="1"/>
</dbReference>
<evidence type="ECO:0000313" key="4">
    <source>
        <dbReference type="Proteomes" id="UP000009022"/>
    </source>
</evidence>
<dbReference type="GO" id="GO:0120009">
    <property type="term" value="P:intermembrane lipid transfer"/>
    <property type="evidence" value="ECO:0000318"/>
    <property type="project" value="GO_Central"/>
</dbReference>
<dbReference type="FunFam" id="1.10.3520.10:FF:000002">
    <property type="entry name" value="Ceramide-1-phosphate transfer protein"/>
    <property type="match status" value="1"/>
</dbReference>
<protein>
    <recommendedName>
        <fullName evidence="2">Glycolipid transfer protein domain-containing protein</fullName>
    </recommendedName>
</protein>
<dbReference type="EMBL" id="DS985246">
    <property type="protein sequence ID" value="EDV24306.1"/>
    <property type="molecule type" value="Genomic_DNA"/>
</dbReference>
<dbReference type="RefSeq" id="XP_002113832.1">
    <property type="nucleotide sequence ID" value="XM_002113796.1"/>
</dbReference>
<proteinExistence type="inferred from homology"/>
<dbReference type="KEGG" id="tad:TRIADDRAFT_26326"/>
<dbReference type="InParanoid" id="B3S009"/>
<reference evidence="3 4" key="1">
    <citation type="journal article" date="2008" name="Nature">
        <title>The Trichoplax genome and the nature of placozoans.</title>
        <authorList>
            <person name="Srivastava M."/>
            <person name="Begovic E."/>
            <person name="Chapman J."/>
            <person name="Putnam N.H."/>
            <person name="Hellsten U."/>
            <person name="Kawashima T."/>
            <person name="Kuo A."/>
            <person name="Mitros T."/>
            <person name="Salamov A."/>
            <person name="Carpenter M.L."/>
            <person name="Signorovitch A.Y."/>
            <person name="Moreno M.A."/>
            <person name="Kamm K."/>
            <person name="Grimwood J."/>
            <person name="Schmutz J."/>
            <person name="Shapiro H."/>
            <person name="Grigoriev I.V."/>
            <person name="Buss L.W."/>
            <person name="Schierwater B."/>
            <person name="Dellaporta S.L."/>
            <person name="Rokhsar D.S."/>
        </authorList>
    </citation>
    <scope>NUCLEOTIDE SEQUENCE [LARGE SCALE GENOMIC DNA]</scope>
    <source>
        <strain evidence="3 4">Grell-BS-1999</strain>
    </source>
</reference>
<dbReference type="OMA" id="FSHACTL"/>
<dbReference type="PhylomeDB" id="B3S009"/>
<dbReference type="PANTHER" id="PTHR10219">
    <property type="entry name" value="GLYCOLIPID TRANSFER PROTEIN-RELATED"/>
    <property type="match status" value="1"/>
</dbReference>
<sequence>MAKNEPKAFLEVVLDQFSKVRKEDGAILVDEYVNAYEAIIVFFDYFGRLFSFITADVKSKIEILRKHRKGDAGQNYLSVRSMLEYEVNRNITIVKGPIPSASRTLLRLHRALDFIRLFFEKLSESQEHDKVSSIASDCYNQTLANFHPWLVRKGTALAMYALPNRACLLTKINDQATTTEADTLQLLANIVAVINPIYEETQSLYIKQDLLLLP</sequence>
<dbReference type="GO" id="GO:0032691">
    <property type="term" value="P:negative regulation of interleukin-1 beta production"/>
    <property type="evidence" value="ECO:0007669"/>
    <property type="project" value="UniProtKB-ARBA"/>
</dbReference>
<dbReference type="InterPro" id="IPR036497">
    <property type="entry name" value="GLTP_sf"/>
</dbReference>
<dbReference type="OrthoDB" id="116883at2759"/>
<evidence type="ECO:0000259" key="2">
    <source>
        <dbReference type="Pfam" id="PF08718"/>
    </source>
</evidence>
<dbReference type="Pfam" id="PF08718">
    <property type="entry name" value="GLTP"/>
    <property type="match status" value="1"/>
</dbReference>
<dbReference type="Gene3D" id="1.10.3520.10">
    <property type="entry name" value="Glycolipid transfer protein"/>
    <property type="match status" value="1"/>
</dbReference>
<dbReference type="eggNOG" id="KOG4189">
    <property type="taxonomic scope" value="Eukaryota"/>
</dbReference>
<gene>
    <name evidence="3" type="ORF">TRIADDRAFT_26326</name>
</gene>
<dbReference type="SUPFAM" id="SSF110004">
    <property type="entry name" value="Glycolipid transfer protein, GLTP"/>
    <property type="match status" value="1"/>
</dbReference>